<gene>
    <name evidence="3 4" type="primary">ureF</name>
    <name evidence="4" type="ORF">KDI_35100</name>
</gene>
<evidence type="ECO:0000256" key="1">
    <source>
        <dbReference type="ARBA" id="ARBA00022988"/>
    </source>
</evidence>
<keyword evidence="3" id="KW-0963">Cytoplasm</keyword>
<comment type="subcellular location">
    <subcellularLocation>
        <location evidence="3">Cytoplasm</location>
    </subcellularLocation>
</comment>
<comment type="subunit">
    <text evidence="3">UreD, UreF and UreG form a complex that acts as a GTP-hydrolysis-dependent molecular chaperone, activating the urease apoprotein by helping to assemble the nickel containing metallocenter of UreC. The UreE protein probably delivers the nickel.</text>
</comment>
<dbReference type="EMBL" id="BIXY01000055">
    <property type="protein sequence ID" value="GCF09946.1"/>
    <property type="molecule type" value="Genomic_DNA"/>
</dbReference>
<keyword evidence="2 3" id="KW-0143">Chaperone</keyword>
<dbReference type="Proteomes" id="UP000322530">
    <property type="component" value="Unassembled WGS sequence"/>
</dbReference>
<evidence type="ECO:0000256" key="3">
    <source>
        <dbReference type="HAMAP-Rule" id="MF_01385"/>
    </source>
</evidence>
<dbReference type="RefSeq" id="WP_149402852.1">
    <property type="nucleotide sequence ID" value="NZ_BIXY01000055.1"/>
</dbReference>
<dbReference type="GO" id="GO:0005737">
    <property type="term" value="C:cytoplasm"/>
    <property type="evidence" value="ECO:0007669"/>
    <property type="project" value="UniProtKB-SubCell"/>
</dbReference>
<evidence type="ECO:0000313" key="5">
    <source>
        <dbReference type="Proteomes" id="UP000322530"/>
    </source>
</evidence>
<dbReference type="HAMAP" id="MF_01385">
    <property type="entry name" value="UreF"/>
    <property type="match status" value="1"/>
</dbReference>
<dbReference type="InterPro" id="IPR002639">
    <property type="entry name" value="UreF"/>
</dbReference>
<accession>A0A5A5TFM4</accession>
<dbReference type="PANTHER" id="PTHR33620">
    <property type="entry name" value="UREASE ACCESSORY PROTEIN F"/>
    <property type="match status" value="1"/>
</dbReference>
<dbReference type="InterPro" id="IPR038277">
    <property type="entry name" value="UreF_sf"/>
</dbReference>
<protein>
    <recommendedName>
        <fullName evidence="3">Urease accessory protein UreF</fullName>
    </recommendedName>
</protein>
<keyword evidence="1 3" id="KW-0996">Nickel insertion</keyword>
<name>A0A5A5TFM4_9CHLR</name>
<dbReference type="AlphaFoldDB" id="A0A5A5TFM4"/>
<organism evidence="4 5">
    <name type="scientific">Dictyobacter arantiisoli</name>
    <dbReference type="NCBI Taxonomy" id="2014874"/>
    <lineage>
        <taxon>Bacteria</taxon>
        <taxon>Bacillati</taxon>
        <taxon>Chloroflexota</taxon>
        <taxon>Ktedonobacteria</taxon>
        <taxon>Ktedonobacterales</taxon>
        <taxon>Dictyobacteraceae</taxon>
        <taxon>Dictyobacter</taxon>
    </lineage>
</organism>
<dbReference type="PANTHER" id="PTHR33620:SF1">
    <property type="entry name" value="UREASE ACCESSORY PROTEIN F"/>
    <property type="match status" value="1"/>
</dbReference>
<dbReference type="Pfam" id="PF01730">
    <property type="entry name" value="UreF"/>
    <property type="match status" value="1"/>
</dbReference>
<keyword evidence="5" id="KW-1185">Reference proteome</keyword>
<proteinExistence type="inferred from homology"/>
<dbReference type="Gene3D" id="1.10.4190.10">
    <property type="entry name" value="Urease accessory protein UreF"/>
    <property type="match status" value="1"/>
</dbReference>
<reference evidence="4 5" key="1">
    <citation type="submission" date="2019-01" db="EMBL/GenBank/DDBJ databases">
        <title>Draft genome sequence of Dictyobacter sp. Uno17.</title>
        <authorList>
            <person name="Wang C.M."/>
            <person name="Zheng Y."/>
            <person name="Sakai Y."/>
            <person name="Abe K."/>
            <person name="Yokota A."/>
            <person name="Yabe S."/>
        </authorList>
    </citation>
    <scope>NUCLEOTIDE SEQUENCE [LARGE SCALE GENOMIC DNA]</scope>
    <source>
        <strain evidence="4 5">Uno17</strain>
    </source>
</reference>
<evidence type="ECO:0000256" key="2">
    <source>
        <dbReference type="ARBA" id="ARBA00023186"/>
    </source>
</evidence>
<comment type="similarity">
    <text evidence="3">Belongs to the UreF family.</text>
</comment>
<sequence length="235" mass="26136">MEIATLPFLRLLQLADSALPIGSAAHSYGLESMTVEEHLTVAQLEDFLRIYLAENGVLESTFCRLGYRLAELTDSTQYMEQWVQLNTRLSAYKTARESRTASATLGRRLLQLVASLEDAAQLYQALASAKREHTDNHYSIAFGLVGAILRVDEDVVVLAYLQQSLTGLISACQRLLPLGQNQASGMLWHLKSSLIEIAEQSERASEHPDELMLFTPLLDIGSMSHPLLDTRLFIS</sequence>
<dbReference type="PIRSF" id="PIRSF009467">
    <property type="entry name" value="Ureas_acces_UreF"/>
    <property type="match status" value="1"/>
</dbReference>
<comment type="function">
    <text evidence="3">Required for maturation of urease via the functional incorporation of the urease nickel metallocenter.</text>
</comment>
<dbReference type="OrthoDB" id="9798772at2"/>
<comment type="caution">
    <text evidence="4">The sequence shown here is derived from an EMBL/GenBank/DDBJ whole genome shotgun (WGS) entry which is preliminary data.</text>
</comment>
<dbReference type="GO" id="GO:0016151">
    <property type="term" value="F:nickel cation binding"/>
    <property type="evidence" value="ECO:0007669"/>
    <property type="project" value="UniProtKB-UniRule"/>
</dbReference>
<evidence type="ECO:0000313" key="4">
    <source>
        <dbReference type="EMBL" id="GCF09946.1"/>
    </source>
</evidence>